<dbReference type="Proteomes" id="UP001162480">
    <property type="component" value="Chromosome 5"/>
</dbReference>
<sequence>MKCDRNINATVNKRIIVMGVTGIENILSILMTMTPVIARKRKSLYTNTPHAHRLKFRRQSQSNGTREERISRQSRRQRESRQSESCDVRDEGLFRQRRRQTESR</sequence>
<dbReference type="AlphaFoldDB" id="A0AA36AWM4"/>
<name>A0AA36AWM4_OCTVU</name>
<dbReference type="EMBL" id="OX597818">
    <property type="protein sequence ID" value="CAI9723414.1"/>
    <property type="molecule type" value="Genomic_DNA"/>
</dbReference>
<feature type="region of interest" description="Disordered" evidence="1">
    <location>
        <begin position="48"/>
        <end position="104"/>
    </location>
</feature>
<evidence type="ECO:0000256" key="1">
    <source>
        <dbReference type="SAM" id="MobiDB-lite"/>
    </source>
</evidence>
<evidence type="ECO:0000256" key="2">
    <source>
        <dbReference type="SAM" id="Phobius"/>
    </source>
</evidence>
<gene>
    <name evidence="3" type="ORF">OCTVUL_1B024350</name>
</gene>
<organism evidence="3 4">
    <name type="scientific">Octopus vulgaris</name>
    <name type="common">Common octopus</name>
    <dbReference type="NCBI Taxonomy" id="6645"/>
    <lineage>
        <taxon>Eukaryota</taxon>
        <taxon>Metazoa</taxon>
        <taxon>Spiralia</taxon>
        <taxon>Lophotrochozoa</taxon>
        <taxon>Mollusca</taxon>
        <taxon>Cephalopoda</taxon>
        <taxon>Coleoidea</taxon>
        <taxon>Octopodiformes</taxon>
        <taxon>Octopoda</taxon>
        <taxon>Incirrata</taxon>
        <taxon>Octopodidae</taxon>
        <taxon>Octopus</taxon>
    </lineage>
</organism>
<keyword evidence="2" id="KW-1133">Transmembrane helix</keyword>
<keyword evidence="2" id="KW-0472">Membrane</keyword>
<keyword evidence="2" id="KW-0812">Transmembrane</keyword>
<feature type="compositionally biased region" description="Basic and acidic residues" evidence="1">
    <location>
        <begin position="65"/>
        <end position="104"/>
    </location>
</feature>
<protein>
    <submittedName>
        <fullName evidence="3">Uncharacterized protein</fullName>
    </submittedName>
</protein>
<feature type="transmembrane region" description="Helical" evidence="2">
    <location>
        <begin position="15"/>
        <end position="38"/>
    </location>
</feature>
<keyword evidence="4" id="KW-1185">Reference proteome</keyword>
<proteinExistence type="predicted"/>
<evidence type="ECO:0000313" key="3">
    <source>
        <dbReference type="EMBL" id="CAI9723414.1"/>
    </source>
</evidence>
<evidence type="ECO:0000313" key="4">
    <source>
        <dbReference type="Proteomes" id="UP001162480"/>
    </source>
</evidence>
<accession>A0AA36AWM4</accession>
<reference evidence="3" key="1">
    <citation type="submission" date="2023-08" db="EMBL/GenBank/DDBJ databases">
        <authorList>
            <person name="Alioto T."/>
            <person name="Alioto T."/>
            <person name="Gomez Garrido J."/>
        </authorList>
    </citation>
    <scope>NUCLEOTIDE SEQUENCE</scope>
</reference>